<comment type="caution">
    <text evidence="1">The sequence shown here is derived from an EMBL/GenBank/DDBJ whole genome shotgun (WGS) entry which is preliminary data.</text>
</comment>
<evidence type="ECO:0000313" key="2">
    <source>
        <dbReference type="Proteomes" id="UP001500908"/>
    </source>
</evidence>
<name>A0ABP7FK51_9ACTN</name>
<dbReference type="PANTHER" id="PTHR37310:SF1">
    <property type="entry name" value="CYTOPLASMIC PROTEIN"/>
    <property type="match status" value="1"/>
</dbReference>
<organism evidence="1 2">
    <name type="scientific">Salinactinospora qingdaonensis</name>
    <dbReference type="NCBI Taxonomy" id="702744"/>
    <lineage>
        <taxon>Bacteria</taxon>
        <taxon>Bacillati</taxon>
        <taxon>Actinomycetota</taxon>
        <taxon>Actinomycetes</taxon>
        <taxon>Streptosporangiales</taxon>
        <taxon>Nocardiopsidaceae</taxon>
        <taxon>Salinactinospora</taxon>
    </lineage>
</organism>
<dbReference type="Proteomes" id="UP001500908">
    <property type="component" value="Unassembled WGS sequence"/>
</dbReference>
<accession>A0ABP7FK51</accession>
<gene>
    <name evidence="1" type="ORF">GCM10022402_20510</name>
</gene>
<dbReference type="EMBL" id="BAABDD010000007">
    <property type="protein sequence ID" value="GAA3740619.1"/>
    <property type="molecule type" value="Genomic_DNA"/>
</dbReference>
<dbReference type="InterPro" id="IPR005560">
    <property type="entry name" value="Csp_YhjQ"/>
</dbReference>
<reference evidence="2" key="1">
    <citation type="journal article" date="2019" name="Int. J. Syst. Evol. Microbiol.">
        <title>The Global Catalogue of Microorganisms (GCM) 10K type strain sequencing project: providing services to taxonomists for standard genome sequencing and annotation.</title>
        <authorList>
            <consortium name="The Broad Institute Genomics Platform"/>
            <consortium name="The Broad Institute Genome Sequencing Center for Infectious Disease"/>
            <person name="Wu L."/>
            <person name="Ma J."/>
        </authorList>
    </citation>
    <scope>NUCLEOTIDE SEQUENCE [LARGE SCALE GENOMIC DNA]</scope>
    <source>
        <strain evidence="2">JCM 17137</strain>
    </source>
</reference>
<sequence>MATQTEHFLREHPRDPVKNVEPLRTCVERLAACAQACTACADACLGEADSADLVACIRRNLDCADLCGTAEQVLTRRTEANVVLDRAILQACVQFCEHAAQECGTHAASHEHCRLCADTCVLCAEACRDMLATL</sequence>
<protein>
    <submittedName>
        <fullName evidence="1">Four-helix bundle copper-binding protein</fullName>
    </submittedName>
</protein>
<evidence type="ECO:0000313" key="1">
    <source>
        <dbReference type="EMBL" id="GAA3740619.1"/>
    </source>
</evidence>
<dbReference type="RefSeq" id="WP_344970138.1">
    <property type="nucleotide sequence ID" value="NZ_BAABDD010000007.1"/>
</dbReference>
<proteinExistence type="predicted"/>
<dbReference type="Pfam" id="PF03860">
    <property type="entry name" value="Csp"/>
    <property type="match status" value="1"/>
</dbReference>
<dbReference type="Gene3D" id="1.20.1270.360">
    <property type="match status" value="1"/>
</dbReference>
<dbReference type="PANTHER" id="PTHR37310">
    <property type="entry name" value="CYTOPLASMIC PROTEIN-RELATED"/>
    <property type="match status" value="1"/>
</dbReference>
<keyword evidence="2" id="KW-1185">Reference proteome</keyword>